<keyword evidence="2" id="KW-0472">Membrane</keyword>
<dbReference type="AlphaFoldDB" id="A0A4R2K673"/>
<keyword evidence="2" id="KW-0812">Transmembrane</keyword>
<feature type="region of interest" description="Disordered" evidence="1">
    <location>
        <begin position="230"/>
        <end position="254"/>
    </location>
</feature>
<dbReference type="EMBL" id="SLWS01000001">
    <property type="protein sequence ID" value="TCO65308.1"/>
    <property type="molecule type" value="Genomic_DNA"/>
</dbReference>
<feature type="compositionally biased region" description="Basic and acidic residues" evidence="1">
    <location>
        <begin position="1"/>
        <end position="12"/>
    </location>
</feature>
<evidence type="ECO:0000313" key="3">
    <source>
        <dbReference type="EMBL" id="TCO65308.1"/>
    </source>
</evidence>
<protein>
    <submittedName>
        <fullName evidence="3">Uncharacterized protein</fullName>
    </submittedName>
</protein>
<feature type="compositionally biased region" description="Low complexity" evidence="1">
    <location>
        <begin position="239"/>
        <end position="254"/>
    </location>
</feature>
<keyword evidence="2" id="KW-1133">Transmembrane helix</keyword>
<reference evidence="3 4" key="1">
    <citation type="submission" date="2019-03" db="EMBL/GenBank/DDBJ databases">
        <title>Genomic Encyclopedia of Type Strains, Phase IV (KMG-IV): sequencing the most valuable type-strain genomes for metagenomic binning, comparative biology and taxonomic classification.</title>
        <authorList>
            <person name="Goeker M."/>
        </authorList>
    </citation>
    <scope>NUCLEOTIDE SEQUENCE [LARGE SCALE GENOMIC DNA]</scope>
    <source>
        <strain evidence="3 4">DSM 45934</strain>
    </source>
</reference>
<comment type="caution">
    <text evidence="3">The sequence shown here is derived from an EMBL/GenBank/DDBJ whole genome shotgun (WGS) entry which is preliminary data.</text>
</comment>
<evidence type="ECO:0000256" key="2">
    <source>
        <dbReference type="SAM" id="Phobius"/>
    </source>
</evidence>
<proteinExistence type="predicted"/>
<organism evidence="3 4">
    <name type="scientific">Actinocrispum wychmicini</name>
    <dbReference type="NCBI Taxonomy" id="1213861"/>
    <lineage>
        <taxon>Bacteria</taxon>
        <taxon>Bacillati</taxon>
        <taxon>Actinomycetota</taxon>
        <taxon>Actinomycetes</taxon>
        <taxon>Pseudonocardiales</taxon>
        <taxon>Pseudonocardiaceae</taxon>
        <taxon>Actinocrispum</taxon>
    </lineage>
</organism>
<dbReference type="RefSeq" id="WP_132111637.1">
    <property type="nucleotide sequence ID" value="NZ_SLWS01000001.1"/>
</dbReference>
<feature type="region of interest" description="Disordered" evidence="1">
    <location>
        <begin position="1"/>
        <end position="28"/>
    </location>
</feature>
<evidence type="ECO:0000256" key="1">
    <source>
        <dbReference type="SAM" id="MobiDB-lite"/>
    </source>
</evidence>
<dbReference type="Proteomes" id="UP000295680">
    <property type="component" value="Unassembled WGS sequence"/>
</dbReference>
<keyword evidence="4" id="KW-1185">Reference proteome</keyword>
<gene>
    <name evidence="3" type="ORF">EV192_1011100</name>
</gene>
<name>A0A4R2K673_9PSEU</name>
<accession>A0A4R2K673</accession>
<feature type="transmembrane region" description="Helical" evidence="2">
    <location>
        <begin position="76"/>
        <end position="95"/>
    </location>
</feature>
<evidence type="ECO:0000313" key="4">
    <source>
        <dbReference type="Proteomes" id="UP000295680"/>
    </source>
</evidence>
<sequence length="254" mass="27288">MADNEHPQHRDLTPSQAPPPAGPVDPEQHAQFQQFQQFQQFLKFQESQGGAAPLQLPPAKKPLWKKILQSWPVRKLAFYLVVIAVIAWLITRYFGGSSQDDGKGTHGLAGPGDLKDPGRPPGSPSAALNTLYLYAATGTRADYATNACKLLFSPEGKQAFVADFGGGDCESVIRGLDGKVGPLRQIPLIDTIGKSEIEISSCRQLQLREGTTGLGRFTLKKVSDGWVITGHQSEPDPCPATTSTPSTTSVPPTS</sequence>
<feature type="region of interest" description="Disordered" evidence="1">
    <location>
        <begin position="100"/>
        <end position="123"/>
    </location>
</feature>
<dbReference type="OrthoDB" id="5181787at2"/>